<gene>
    <name evidence="2" type="ORF">IPJ38_13750</name>
</gene>
<dbReference type="InterPro" id="IPR011990">
    <property type="entry name" value="TPR-like_helical_dom_sf"/>
</dbReference>
<dbReference type="InterPro" id="IPR019734">
    <property type="entry name" value="TPR_rpt"/>
</dbReference>
<evidence type="ECO:0008006" key="4">
    <source>
        <dbReference type="Google" id="ProtNLM"/>
    </source>
</evidence>
<sequence>MNHCQFATQPDTAILESISLALEQEPHCKKNQAFLFGLGQKFNQTRQYSEAVDRLEAAILLDPNHWEAHLEFAIALEGMGDTTSVDGILRNLLAIEEIPTPLKRQIKAQLEKRQISIGQVTAKRTVIGMIAGYDDNLMGATHVSSFDLTLPAGRIPVRLGDDDRPKGGNFVRLNFEHEGFVPETGSDKTWSYTINANYRFSPDYTPANFGLFQLIVERGASKREGIYTSGGALLMQSAAGASLRHYKLGTGYDLPNTGGSCRLRLGSEFERRGYPSTDALNGYYVGGMSFIACPALGIQAQIRFGRDEPEYDKRPGGSQNQYVMRISKNTTWGQNNLVSEMEYYRQEDQHGYSPLLENNLKRNINKTLYRLEYRTQIADLGPYIGIEYVDQNANLPLFRVSNQVIYAGVRAVW</sequence>
<organism evidence="2 3">
    <name type="scientific">Candidatus Dechloromonas phosphorivorans</name>
    <dbReference type="NCBI Taxonomy" id="2899244"/>
    <lineage>
        <taxon>Bacteria</taxon>
        <taxon>Pseudomonadati</taxon>
        <taxon>Pseudomonadota</taxon>
        <taxon>Betaproteobacteria</taxon>
        <taxon>Rhodocyclales</taxon>
        <taxon>Azonexaceae</taxon>
        <taxon>Dechloromonas</taxon>
    </lineage>
</organism>
<evidence type="ECO:0000313" key="2">
    <source>
        <dbReference type="EMBL" id="MBK7416016.1"/>
    </source>
</evidence>
<dbReference type="AlphaFoldDB" id="A0A935MZ70"/>
<comment type="caution">
    <text evidence="2">The sequence shown here is derived from an EMBL/GenBank/DDBJ whole genome shotgun (WGS) entry which is preliminary data.</text>
</comment>
<dbReference type="PROSITE" id="PS50005">
    <property type="entry name" value="TPR"/>
    <property type="match status" value="1"/>
</dbReference>
<dbReference type="SUPFAM" id="SSF48452">
    <property type="entry name" value="TPR-like"/>
    <property type="match status" value="1"/>
</dbReference>
<reference evidence="2 3" key="1">
    <citation type="submission" date="2020-10" db="EMBL/GenBank/DDBJ databases">
        <title>Connecting structure to function with the recovery of over 1000 high-quality activated sludge metagenome-assembled genomes encoding full-length rRNA genes using long-read sequencing.</title>
        <authorList>
            <person name="Singleton C.M."/>
            <person name="Petriglieri F."/>
            <person name="Kristensen J.M."/>
            <person name="Kirkegaard R.H."/>
            <person name="Michaelsen T.Y."/>
            <person name="Andersen M.H."/>
            <person name="Karst S.M."/>
            <person name="Dueholm M.S."/>
            <person name="Nielsen P.H."/>
            <person name="Albertsen M."/>
        </authorList>
    </citation>
    <scope>NUCLEOTIDE SEQUENCE [LARGE SCALE GENOMIC DNA]</scope>
    <source>
        <strain evidence="2">EsbW_18-Q3-R4-48_BATAC.463</strain>
    </source>
</reference>
<keyword evidence="1" id="KW-0802">TPR repeat</keyword>
<evidence type="ECO:0000256" key="1">
    <source>
        <dbReference type="PROSITE-ProRule" id="PRU00339"/>
    </source>
</evidence>
<feature type="repeat" description="TPR" evidence="1">
    <location>
        <begin position="32"/>
        <end position="65"/>
    </location>
</feature>
<dbReference type="Proteomes" id="UP000739411">
    <property type="component" value="Unassembled WGS sequence"/>
</dbReference>
<evidence type="ECO:0000313" key="3">
    <source>
        <dbReference type="Proteomes" id="UP000739411"/>
    </source>
</evidence>
<accession>A0A935MZ70</accession>
<proteinExistence type="predicted"/>
<name>A0A935MZ70_9RHOO</name>
<dbReference type="Gene3D" id="1.25.40.10">
    <property type="entry name" value="Tetratricopeptide repeat domain"/>
    <property type="match status" value="1"/>
</dbReference>
<protein>
    <recommendedName>
        <fullName evidence="4">Tetratricopeptide repeat protein</fullName>
    </recommendedName>
</protein>
<dbReference type="EMBL" id="JADJMS010000030">
    <property type="protein sequence ID" value="MBK7416016.1"/>
    <property type="molecule type" value="Genomic_DNA"/>
</dbReference>